<comment type="caution">
    <text evidence="5">The sequence shown here is derived from an EMBL/GenBank/DDBJ whole genome shotgun (WGS) entry which is preliminary data.</text>
</comment>
<evidence type="ECO:0000313" key="5">
    <source>
        <dbReference type="EMBL" id="MBC5738445.1"/>
    </source>
</evidence>
<dbReference type="SMART" id="SM01217">
    <property type="entry name" value="Fn3_like"/>
    <property type="match status" value="1"/>
</dbReference>
<dbReference type="Gene3D" id="3.40.50.1700">
    <property type="entry name" value="Glycoside hydrolase family 3 C-terminal domain"/>
    <property type="match status" value="1"/>
</dbReference>
<organism evidence="5 6">
    <name type="scientific">Lawsonibacter faecis</name>
    <dbReference type="NCBI Taxonomy" id="2763052"/>
    <lineage>
        <taxon>Bacteria</taxon>
        <taxon>Bacillati</taxon>
        <taxon>Bacillota</taxon>
        <taxon>Clostridia</taxon>
        <taxon>Eubacteriales</taxon>
        <taxon>Oscillospiraceae</taxon>
        <taxon>Lawsonibacter</taxon>
    </lineage>
</organism>
<dbReference type="EMBL" id="JACOPQ010000015">
    <property type="protein sequence ID" value="MBC5738445.1"/>
    <property type="molecule type" value="Genomic_DNA"/>
</dbReference>
<dbReference type="Proteomes" id="UP000607645">
    <property type="component" value="Unassembled WGS sequence"/>
</dbReference>
<dbReference type="InterPro" id="IPR036881">
    <property type="entry name" value="Glyco_hydro_3_C_sf"/>
</dbReference>
<sequence>MTKAKRKKWSNQLFAGVWGAALAVLLVAVIIANAVALNYSTIITTFFGHTTSRVENGDPTAIYYESVYTTDGELYQAGLDLCEQVEAEGLVLLKNENNALPLGDGRKVSLFSESSVDLIYGGTGSGSVDTSTAKDLKTVFEDVGYEVNPELWNFYKGNHDSYTRSNPSIFASRNNFAINECPAGEYSQAVRDSFARYGDAAIVVLARSGGEGDDLSRRMDEREGGGTYLQLTTQEKEMLQLIRDSGAFGKTIVLVNSCNAMELGFLDEARYGIDACIWMGAAGQNGLAAVAAAVKGDVNPSGRLVDTYAYDSLSAPAMQNFGGLEYTNGSELDNLSESYFGVMTQYTGKNYVVYQEGIYVGYRYYETRYEDAVLGQGNAGSYDYAATVQYPFGYGLSYTDFSYSNFRCVPEGDRFTLSLDVENTGSVPGKEVVQLYFQSPYTDYDRQNGIEKSSVELCGFAKTGVLAPGQSETVQVEVSREELRAYDANTAKTYILDAGDYYFAAGKNVHDALNNILASKGLTTADGMDADGDAALAAKWNQPTLDTVSYSAAATGTAITNQFDKADIRHYYGDLTYLTRSDWTGTFPETITLTATEALKADLAAGPDTGEEGYTMPNMGAGTDLTLAMMIGKSYDDPQWEELLDQLTADEMVRLVALGGYRTSQINSVSYLGTTDKDGPAGISATLVGGGTKCMAYPAEVVMAATWNVGLIREVGRLIGEDGLHGGVTGWYAPAMNTHRTPYSGRNFEYYSEDGFLAGAMGAAEVSGVQEKGVFCYIKHFAINDQETNRKGVATFSNEQAIREIYLTPFEYSVRFGGARAVMTSHNRIGATWAAGHAVLLNDVLRGEWGFVGHVVTDYVGTPVYQSALQAVLAGNDMMLSTSEANENISPYKNNARVMTALRQACKNILYTGANSAAMNGVSTSTRIVSVLPTWQIWLILFDCLMGAAIIAGGAGIFLRCRKSRSAADTAARR</sequence>
<dbReference type="Pfam" id="PF01915">
    <property type="entry name" value="Glyco_hydro_3_C"/>
    <property type="match status" value="1"/>
</dbReference>
<dbReference type="InterPro" id="IPR002772">
    <property type="entry name" value="Glyco_hydro_3_C"/>
</dbReference>
<dbReference type="InterPro" id="IPR050288">
    <property type="entry name" value="Cellulose_deg_GH3"/>
</dbReference>
<dbReference type="PRINTS" id="PR00133">
    <property type="entry name" value="GLHYDRLASE3"/>
</dbReference>
<dbReference type="GO" id="GO:0004553">
    <property type="term" value="F:hydrolase activity, hydrolyzing O-glycosyl compounds"/>
    <property type="evidence" value="ECO:0007669"/>
    <property type="project" value="InterPro"/>
</dbReference>
<dbReference type="Pfam" id="PF00933">
    <property type="entry name" value="Glyco_hydro_3"/>
    <property type="match status" value="1"/>
</dbReference>
<keyword evidence="2 5" id="KW-0378">Hydrolase</keyword>
<dbReference type="PANTHER" id="PTHR42715">
    <property type="entry name" value="BETA-GLUCOSIDASE"/>
    <property type="match status" value="1"/>
</dbReference>
<gene>
    <name evidence="5" type="ORF">H8S62_15645</name>
</gene>
<name>A0A8J6JPB2_9FIRM</name>
<dbReference type="InterPro" id="IPR036962">
    <property type="entry name" value="Glyco_hydro_3_N_sf"/>
</dbReference>
<dbReference type="RefSeq" id="WP_186920224.1">
    <property type="nucleotide sequence ID" value="NZ_JACOPQ010000015.1"/>
</dbReference>
<evidence type="ECO:0000256" key="1">
    <source>
        <dbReference type="ARBA" id="ARBA00005336"/>
    </source>
</evidence>
<evidence type="ECO:0000256" key="3">
    <source>
        <dbReference type="SAM" id="Phobius"/>
    </source>
</evidence>
<keyword evidence="3" id="KW-1133">Transmembrane helix</keyword>
<keyword evidence="6" id="KW-1185">Reference proteome</keyword>
<dbReference type="Pfam" id="PF14310">
    <property type="entry name" value="Fn3-like"/>
    <property type="match status" value="1"/>
</dbReference>
<dbReference type="InterPro" id="IPR026891">
    <property type="entry name" value="Fn3-like"/>
</dbReference>
<dbReference type="GO" id="GO:0005975">
    <property type="term" value="P:carbohydrate metabolic process"/>
    <property type="evidence" value="ECO:0007669"/>
    <property type="project" value="InterPro"/>
</dbReference>
<dbReference type="SUPFAM" id="SSF51445">
    <property type="entry name" value="(Trans)glycosidases"/>
    <property type="match status" value="1"/>
</dbReference>
<dbReference type="InterPro" id="IPR013783">
    <property type="entry name" value="Ig-like_fold"/>
</dbReference>
<evidence type="ECO:0000313" key="6">
    <source>
        <dbReference type="Proteomes" id="UP000607645"/>
    </source>
</evidence>
<feature type="domain" description="Fibronectin type III-like" evidence="4">
    <location>
        <begin position="431"/>
        <end position="509"/>
    </location>
</feature>
<reference evidence="5" key="1">
    <citation type="submission" date="2020-08" db="EMBL/GenBank/DDBJ databases">
        <title>Genome public.</title>
        <authorList>
            <person name="Liu C."/>
            <person name="Sun Q."/>
        </authorList>
    </citation>
    <scope>NUCLEOTIDE SEQUENCE</scope>
    <source>
        <strain evidence="5">NSJ-52</strain>
    </source>
</reference>
<evidence type="ECO:0000256" key="2">
    <source>
        <dbReference type="ARBA" id="ARBA00022801"/>
    </source>
</evidence>
<keyword evidence="3" id="KW-0472">Membrane</keyword>
<dbReference type="InterPro" id="IPR017853">
    <property type="entry name" value="GH"/>
</dbReference>
<accession>A0A8J6JPB2</accession>
<dbReference type="InterPro" id="IPR001764">
    <property type="entry name" value="Glyco_hydro_3_N"/>
</dbReference>
<evidence type="ECO:0000259" key="4">
    <source>
        <dbReference type="SMART" id="SM01217"/>
    </source>
</evidence>
<dbReference type="PANTHER" id="PTHR42715:SF10">
    <property type="entry name" value="BETA-GLUCOSIDASE"/>
    <property type="match status" value="1"/>
</dbReference>
<protein>
    <submittedName>
        <fullName evidence="5">Glycoside hydrolase family 3 C-terminal domain-containing protein</fullName>
    </submittedName>
</protein>
<dbReference type="SUPFAM" id="SSF52279">
    <property type="entry name" value="Beta-D-glucan exohydrolase, C-terminal domain"/>
    <property type="match status" value="1"/>
</dbReference>
<dbReference type="Gene3D" id="3.20.20.300">
    <property type="entry name" value="Glycoside hydrolase, family 3, N-terminal domain"/>
    <property type="match status" value="1"/>
</dbReference>
<proteinExistence type="inferred from homology"/>
<comment type="similarity">
    <text evidence="1">Belongs to the glycosyl hydrolase 3 family.</text>
</comment>
<keyword evidence="3" id="KW-0812">Transmembrane</keyword>
<feature type="transmembrane region" description="Helical" evidence="3">
    <location>
        <begin position="935"/>
        <end position="959"/>
    </location>
</feature>
<dbReference type="Gene3D" id="2.60.40.10">
    <property type="entry name" value="Immunoglobulins"/>
    <property type="match status" value="1"/>
</dbReference>
<dbReference type="AlphaFoldDB" id="A0A8J6JPB2"/>